<evidence type="ECO:0000256" key="7">
    <source>
        <dbReference type="ARBA" id="ARBA00023136"/>
    </source>
</evidence>
<evidence type="ECO:0000256" key="6">
    <source>
        <dbReference type="ARBA" id="ARBA00023098"/>
    </source>
</evidence>
<sequence>MYLWAVKKLYQVVRQSFVLSSLFALSVLIGIFLYSLFYNWYLPTARIKRYIDFGVSDTHQELIGEVNLFDRPTETLHYGQEYSINLLLDLPESDLNFDLGMFGVTLDAVDIDGRRTATFKTMGTLVYKSFLLRCMTTLFYFPYYLFGRFEQRQTLYMPIKENFVDNAYMPAYKIIIKIHGKVQYYSALLNIEAKFTGLKYYIHTWFYLSFFLITSWLTMIVFLILVTSFYDVKSLIFGTNGKSISNKPHKTLSEISLTGKLDDKLKIKPIKLNKNKDDINLRFKENLITFREYLKSNKQSID</sequence>
<evidence type="ECO:0000313" key="9">
    <source>
        <dbReference type="EMBL" id="CAF0795164.1"/>
    </source>
</evidence>
<keyword evidence="10" id="KW-1185">Reference proteome</keyword>
<keyword evidence="4" id="KW-0256">Endoplasmic reticulum</keyword>
<gene>
    <name evidence="9" type="ORF">OXX778_LOCUS6176</name>
</gene>
<evidence type="ECO:0000256" key="1">
    <source>
        <dbReference type="ARBA" id="ARBA00004477"/>
    </source>
</evidence>
<comment type="subcellular location">
    <subcellularLocation>
        <location evidence="1">Endoplasmic reticulum membrane</location>
        <topology evidence="1">Multi-pass membrane protein</topology>
    </subcellularLocation>
</comment>
<comment type="caution">
    <text evidence="9">The sequence shown here is derived from an EMBL/GenBank/DDBJ whole genome shotgun (WGS) entry which is preliminary data.</text>
</comment>
<dbReference type="Pfam" id="PF06775">
    <property type="entry name" value="Seipin"/>
    <property type="match status" value="1"/>
</dbReference>
<dbReference type="GO" id="GO:0006629">
    <property type="term" value="P:lipid metabolic process"/>
    <property type="evidence" value="ECO:0007669"/>
    <property type="project" value="UniProtKB-KW"/>
</dbReference>
<dbReference type="Proteomes" id="UP000663879">
    <property type="component" value="Unassembled WGS sequence"/>
</dbReference>
<proteinExistence type="predicted"/>
<evidence type="ECO:0000256" key="8">
    <source>
        <dbReference type="SAM" id="Phobius"/>
    </source>
</evidence>
<keyword evidence="7 8" id="KW-0472">Membrane</keyword>
<evidence type="ECO:0000256" key="5">
    <source>
        <dbReference type="ARBA" id="ARBA00022989"/>
    </source>
</evidence>
<keyword evidence="6" id="KW-0443">Lipid metabolism</keyword>
<evidence type="ECO:0000313" key="10">
    <source>
        <dbReference type="Proteomes" id="UP000663879"/>
    </source>
</evidence>
<dbReference type="CDD" id="cd23995">
    <property type="entry name" value="Seipin_BSCL2_like"/>
    <property type="match status" value="1"/>
</dbReference>
<dbReference type="InterPro" id="IPR009617">
    <property type="entry name" value="Seipin"/>
</dbReference>
<keyword evidence="5 8" id="KW-1133">Transmembrane helix</keyword>
<evidence type="ECO:0000256" key="4">
    <source>
        <dbReference type="ARBA" id="ARBA00022824"/>
    </source>
</evidence>
<evidence type="ECO:0000256" key="2">
    <source>
        <dbReference type="ARBA" id="ARBA00022064"/>
    </source>
</evidence>
<feature type="transmembrane region" description="Helical" evidence="8">
    <location>
        <begin position="205"/>
        <end position="226"/>
    </location>
</feature>
<organism evidence="9 10">
    <name type="scientific">Brachionus calyciflorus</name>
    <dbReference type="NCBI Taxonomy" id="104777"/>
    <lineage>
        <taxon>Eukaryota</taxon>
        <taxon>Metazoa</taxon>
        <taxon>Spiralia</taxon>
        <taxon>Gnathifera</taxon>
        <taxon>Rotifera</taxon>
        <taxon>Eurotatoria</taxon>
        <taxon>Monogononta</taxon>
        <taxon>Pseudotrocha</taxon>
        <taxon>Ploima</taxon>
        <taxon>Brachionidae</taxon>
        <taxon>Brachionus</taxon>
    </lineage>
</organism>
<dbReference type="PANTHER" id="PTHR21212:SF0">
    <property type="entry name" value="SEIPIN"/>
    <property type="match status" value="1"/>
</dbReference>
<dbReference type="PANTHER" id="PTHR21212">
    <property type="entry name" value="BERNARDINELLI-SEIP CONGENITAL LIPODYSTROPHY 2 HOMOLOG BSCL2 PROTEIN"/>
    <property type="match status" value="1"/>
</dbReference>
<keyword evidence="3 8" id="KW-0812">Transmembrane</keyword>
<dbReference type="AlphaFoldDB" id="A0A813SEW5"/>
<evidence type="ECO:0000256" key="3">
    <source>
        <dbReference type="ARBA" id="ARBA00022692"/>
    </source>
</evidence>
<feature type="transmembrane region" description="Helical" evidence="8">
    <location>
        <begin position="125"/>
        <end position="146"/>
    </location>
</feature>
<dbReference type="OrthoDB" id="3990054at2759"/>
<accession>A0A813SEW5</accession>
<feature type="transmembrane region" description="Helical" evidence="8">
    <location>
        <begin position="20"/>
        <end position="41"/>
    </location>
</feature>
<dbReference type="EMBL" id="CAJNOC010000714">
    <property type="protein sequence ID" value="CAF0795164.1"/>
    <property type="molecule type" value="Genomic_DNA"/>
</dbReference>
<dbReference type="GO" id="GO:0005789">
    <property type="term" value="C:endoplasmic reticulum membrane"/>
    <property type="evidence" value="ECO:0007669"/>
    <property type="project" value="UniProtKB-SubCell"/>
</dbReference>
<protein>
    <recommendedName>
        <fullName evidence="2">Seipin</fullName>
    </recommendedName>
</protein>
<name>A0A813SEW5_9BILA</name>
<reference evidence="9" key="1">
    <citation type="submission" date="2021-02" db="EMBL/GenBank/DDBJ databases">
        <authorList>
            <person name="Nowell W R."/>
        </authorList>
    </citation>
    <scope>NUCLEOTIDE SEQUENCE</scope>
    <source>
        <strain evidence="9">Ploen Becks lab</strain>
    </source>
</reference>
<dbReference type="GO" id="GO:0140042">
    <property type="term" value="P:lipid droplet formation"/>
    <property type="evidence" value="ECO:0007669"/>
    <property type="project" value="UniProtKB-ARBA"/>
</dbReference>